<dbReference type="EC" id="3.4.19.12" evidence="3"/>
<dbReference type="FunFam" id="3.90.70.10:FF:000026">
    <property type="entry name" value="Ubiquitin carboxyl-terminal hydrolase 15"/>
    <property type="match status" value="1"/>
</dbReference>
<evidence type="ECO:0000256" key="10">
    <source>
        <dbReference type="ARBA" id="ARBA00022833"/>
    </source>
</evidence>
<dbReference type="Pfam" id="PF00443">
    <property type="entry name" value="UCH"/>
    <property type="match status" value="1"/>
</dbReference>
<name>A0A8S2AJU2_ARAAE</name>
<evidence type="ECO:0000256" key="9">
    <source>
        <dbReference type="ARBA" id="ARBA00022807"/>
    </source>
</evidence>
<dbReference type="Pfam" id="PF01753">
    <property type="entry name" value="zf-MYND"/>
    <property type="match status" value="1"/>
</dbReference>
<evidence type="ECO:0000313" key="15">
    <source>
        <dbReference type="EMBL" id="CAE6094357.1"/>
    </source>
</evidence>
<dbReference type="GO" id="GO:0006508">
    <property type="term" value="P:proteolysis"/>
    <property type="evidence" value="ECO:0007669"/>
    <property type="project" value="UniProtKB-KW"/>
</dbReference>
<feature type="region of interest" description="Disordered" evidence="12">
    <location>
        <begin position="143"/>
        <end position="172"/>
    </location>
</feature>
<dbReference type="PROSITE" id="PS00972">
    <property type="entry name" value="USP_1"/>
    <property type="match status" value="1"/>
</dbReference>
<dbReference type="GO" id="GO:0004843">
    <property type="term" value="F:cysteine-type deubiquitinase activity"/>
    <property type="evidence" value="ECO:0007669"/>
    <property type="project" value="UniProtKB-EC"/>
</dbReference>
<evidence type="ECO:0000256" key="6">
    <source>
        <dbReference type="ARBA" id="ARBA00022771"/>
    </source>
</evidence>
<evidence type="ECO:0000256" key="2">
    <source>
        <dbReference type="ARBA" id="ARBA00009085"/>
    </source>
</evidence>
<dbReference type="PANTHER" id="PTHR31110:SF4">
    <property type="entry name" value="TRANSMEMBRANE PROTEIN"/>
    <property type="match status" value="1"/>
</dbReference>
<dbReference type="FunFam" id="6.10.140.2220:FF:000006">
    <property type="entry name" value="Ubiquitin carboxyl-terminal hydrolase 15"/>
    <property type="match status" value="1"/>
</dbReference>
<comment type="similarity">
    <text evidence="2">Belongs to the peptidase C19 family.</text>
</comment>
<feature type="region of interest" description="Disordered" evidence="12">
    <location>
        <begin position="1157"/>
        <end position="1194"/>
    </location>
</feature>
<evidence type="ECO:0000313" key="16">
    <source>
        <dbReference type="Proteomes" id="UP000682877"/>
    </source>
</evidence>
<dbReference type="EMBL" id="LR999456">
    <property type="protein sequence ID" value="CAE6094357.1"/>
    <property type="molecule type" value="Genomic_DNA"/>
</dbReference>
<dbReference type="CDD" id="cd00030">
    <property type="entry name" value="C2"/>
    <property type="match status" value="1"/>
</dbReference>
<feature type="domain" description="MYND-type" evidence="14">
    <location>
        <begin position="1120"/>
        <end position="1157"/>
    </location>
</feature>
<dbReference type="PROSITE" id="PS50235">
    <property type="entry name" value="USP_3"/>
    <property type="match status" value="1"/>
</dbReference>
<keyword evidence="9" id="KW-0788">Thiol protease</keyword>
<keyword evidence="8" id="KW-0378">Hydrolase</keyword>
<protein>
    <recommendedName>
        <fullName evidence="3">ubiquitinyl hydrolase 1</fullName>
        <ecNumber evidence="3">3.4.19.12</ecNumber>
    </recommendedName>
</protein>
<evidence type="ECO:0000256" key="7">
    <source>
        <dbReference type="ARBA" id="ARBA00022786"/>
    </source>
</evidence>
<dbReference type="Gene3D" id="3.90.70.10">
    <property type="entry name" value="Cysteine proteinases"/>
    <property type="match status" value="1"/>
</dbReference>
<evidence type="ECO:0000256" key="8">
    <source>
        <dbReference type="ARBA" id="ARBA00022801"/>
    </source>
</evidence>
<organism evidence="15 16">
    <name type="scientific">Arabidopsis arenosa</name>
    <name type="common">Sand rock-cress</name>
    <name type="synonym">Cardaminopsis arenosa</name>
    <dbReference type="NCBI Taxonomy" id="38785"/>
    <lineage>
        <taxon>Eukaryota</taxon>
        <taxon>Viridiplantae</taxon>
        <taxon>Streptophyta</taxon>
        <taxon>Embryophyta</taxon>
        <taxon>Tracheophyta</taxon>
        <taxon>Spermatophyta</taxon>
        <taxon>Magnoliopsida</taxon>
        <taxon>eudicotyledons</taxon>
        <taxon>Gunneridae</taxon>
        <taxon>Pentapetalae</taxon>
        <taxon>rosids</taxon>
        <taxon>malvids</taxon>
        <taxon>Brassicales</taxon>
        <taxon>Brassicaceae</taxon>
        <taxon>Camelineae</taxon>
        <taxon>Arabidopsis</taxon>
    </lineage>
</organism>
<sequence>MFREAGLRSLGEDVGSRWTIGNRKLDAKKTVANANSGYGFGFKSAPPLSSVTKHARGNNNGGSSSDMDIASDSDEEIFERQHSPQDYRIHVGLPHVAAQNGLGRNGAKVFGAADELSDSATSTEVSYEAEACGVRNNISSHNECERRNVEAGTSGRNQNGTSTSTSSLPRFPTFHASEQGPWSAMIAYEACVRLCLHSWSTDSVSEASYFLNNECTIMRNAFSLQRFFLHSEEELLGKGPSELVTETSAPKSKKNIGKIRLQVRRIKMGLDPPPGCNIATLTVSKEKLEVVRQHIVELNSTLSSGWKAARKVHVTPQVPLNGSLSRQSLAYMQAAARYLKQVSKAVKNEIVTSHTGPQTYEAVQETYSCSLRLKSSAEDDQIKTQPGSGETFIFLPDSLGDDLIIEVRDSKGQLLGRVVAQLAAIADDPSEKLRWLPIYHEPEHELIGRIQLTFNYSSSLDEKTKCGLVAETSAYDLVLEVAMKAERFQRRNLLFKGPWHWMITRFASYYGVSDAYTRLRYLSYVMDVASPTKDCLDLIHDFLFPILMTSNHKAVLSHQENRLLGEIDEQIQQILASAFENYKSLDELSFSGMKDVFESATGTPAPAIESAVKLYGLLNDVLTPEAQLKLCRYFQAASKKRSRRHLLETNDLLNNRSEGVPVDPMALPASYQKMKSLILSLKNEISTDIAIHNCNVLPSFIDLPNHSAAIYSVDLCNRLREFLLVWPPPGPSPAVVDLVITTADFQRDISSWNINPIKGGVNAKELFYSYITTWIEEKRRVLYELCKLETSKACGEIPGLTSPFVDEMYERLNGTLDEYDIIIRRWPEYAISLEKVVADAEKAIVEAMEKQFTEILSPLKESKIFGLKIVKKFTKGTPNPYSVPNELGVLLNSMKRVLDILRPSIENRFKSWNSYIPDGENRVLGERLSEVTVLLRSKFRSYMQALVEKLAENTRIQSHMKLKSIIHDLRETTAEPDVRNRMTALKDLLDKTIDHLHGVFLPDVFVSICRGIWDRMGQDVLRLLEDRKDNVTWHKGPRIAVSVLDEIFATQMQSLLGNGLKPEHLEPPRSMMELRSASVRREEVISLIALATEESYLAEEVRASTVDYGVGDSVSDVYRCAVCLYHTTTRCSQCKSVRYCSSKCQILHWRRGHKEECRSPDYDEEREESVKSDDDAKESNMDFPSGGTAFESSAEIPSNVSIDVACDLSTSRPSIHKVQARSEAVDFTIKDNLYETRPLSRKKSRNRTDKVQSARNYSKGKTDAKPRKLGNQNSRRSGDSAEMSISDQFLSVDEYEEEINAFGHGRITSEPSSASAAMSSSTVLLPSKANSKPKLSQTSSSGLKTSVQKVVQHFRPPQSSKMSQPSSSIDEMSFSYELFIKLYCDRVELQPFGLVNLGNSCYANSVLQCLAFTRPLMSYVIRGLHSKTCRKKSWCFVCEFEHLILKARGGESPLSPIKILSKLQKIGKHLGPGKEEDAHEFLRCAVETMQSVFLKEAPAAGPFAEETTLVGLTFGGYLHSKIKCMKCLHKSEQSELMMDLTVEIDGDIGSLEEALAQFTAYEVLDGENRYFCGRCKSYQKAKKKLMILEGPNILTVVLKRFQSDNFGKLSKPIHFPEHLDISPYMSDPNHGDHPVYSLYAVVVHLDAMSTSFSGHYVCYIKTLQGDWFKIDDSNVFPVQLETVLLEGAYMLLYARNSPRPVSKNGGRKSKERRNLAAIPSRHGNKKQRDSDNSLLPRVDWSSGSLSSMFSSSDTTSSCSTKDSSGIENLSDYLFGGVEPVCKRDLHDSSALTFY</sequence>
<reference evidence="15" key="1">
    <citation type="submission" date="2021-01" db="EMBL/GenBank/DDBJ databases">
        <authorList>
            <person name="Bezrukov I."/>
        </authorList>
    </citation>
    <scope>NUCLEOTIDE SEQUENCE</scope>
</reference>
<evidence type="ECO:0000256" key="1">
    <source>
        <dbReference type="ARBA" id="ARBA00000707"/>
    </source>
</evidence>
<dbReference type="InterPro" id="IPR018200">
    <property type="entry name" value="USP_CS"/>
</dbReference>
<comment type="catalytic activity">
    <reaction evidence="1">
        <text>Thiol-dependent hydrolysis of ester, thioester, amide, peptide and isopeptide bonds formed by the C-terminal Gly of ubiquitin (a 76-residue protein attached to proteins as an intracellular targeting signal).</text>
        <dbReference type="EC" id="3.4.19.12"/>
    </reaction>
</comment>
<gene>
    <name evidence="15" type="ORF">AARE701A_LOCUS14920</name>
</gene>
<dbReference type="InterPro" id="IPR002893">
    <property type="entry name" value="Znf_MYND"/>
</dbReference>
<dbReference type="InterPro" id="IPR001394">
    <property type="entry name" value="Peptidase_C19_UCH"/>
</dbReference>
<dbReference type="InterPro" id="IPR028889">
    <property type="entry name" value="USP"/>
</dbReference>
<dbReference type="Gene3D" id="6.10.140.2220">
    <property type="match status" value="1"/>
</dbReference>
<feature type="region of interest" description="Disordered" evidence="12">
    <location>
        <begin position="1700"/>
        <end position="1764"/>
    </location>
</feature>
<dbReference type="PROSITE" id="PS01360">
    <property type="entry name" value="ZF_MYND_1"/>
    <property type="match status" value="1"/>
</dbReference>
<evidence type="ECO:0000256" key="12">
    <source>
        <dbReference type="SAM" id="MobiDB-lite"/>
    </source>
</evidence>
<dbReference type="SUPFAM" id="SSF54001">
    <property type="entry name" value="Cysteine proteinases"/>
    <property type="match status" value="1"/>
</dbReference>
<keyword evidence="4" id="KW-0645">Protease</keyword>
<dbReference type="InterPro" id="IPR038765">
    <property type="entry name" value="Papain-like_cys_pep_sf"/>
</dbReference>
<feature type="compositionally biased region" description="Basic and acidic residues" evidence="12">
    <location>
        <begin position="1168"/>
        <end position="1180"/>
    </location>
</feature>
<evidence type="ECO:0000259" key="13">
    <source>
        <dbReference type="PROSITE" id="PS50235"/>
    </source>
</evidence>
<keyword evidence="6 11" id="KW-0863">Zinc-finger</keyword>
<proteinExistence type="inferred from homology"/>
<evidence type="ECO:0000256" key="11">
    <source>
        <dbReference type="PROSITE-ProRule" id="PRU00134"/>
    </source>
</evidence>
<keyword evidence="7" id="KW-0833">Ubl conjugation pathway</keyword>
<evidence type="ECO:0000256" key="5">
    <source>
        <dbReference type="ARBA" id="ARBA00022723"/>
    </source>
</evidence>
<dbReference type="PROSITE" id="PS50865">
    <property type="entry name" value="ZF_MYND_2"/>
    <property type="match status" value="1"/>
</dbReference>
<feature type="domain" description="USP" evidence="13">
    <location>
        <begin position="1392"/>
        <end position="1696"/>
    </location>
</feature>
<feature type="compositionally biased region" description="Low complexity" evidence="12">
    <location>
        <begin position="1739"/>
        <end position="1763"/>
    </location>
</feature>
<keyword evidence="16" id="KW-1185">Reference proteome</keyword>
<evidence type="ECO:0000256" key="3">
    <source>
        <dbReference type="ARBA" id="ARBA00012759"/>
    </source>
</evidence>
<dbReference type="GO" id="GO:0016579">
    <property type="term" value="P:protein deubiquitination"/>
    <property type="evidence" value="ECO:0007669"/>
    <property type="project" value="InterPro"/>
</dbReference>
<dbReference type="PANTHER" id="PTHR31110">
    <property type="entry name" value="PESTICIDAL CRYSTAL CRY8BA PROTEIN"/>
    <property type="match status" value="1"/>
</dbReference>
<feature type="region of interest" description="Disordered" evidence="12">
    <location>
        <begin position="1238"/>
        <end position="1285"/>
    </location>
</feature>
<evidence type="ECO:0000256" key="4">
    <source>
        <dbReference type="ARBA" id="ARBA00022670"/>
    </source>
</evidence>
<accession>A0A8S2AJU2</accession>
<feature type="compositionally biased region" description="Polar residues" evidence="12">
    <location>
        <begin position="154"/>
        <end position="168"/>
    </location>
</feature>
<dbReference type="SUPFAM" id="SSF144232">
    <property type="entry name" value="HIT/MYND zinc finger-like"/>
    <property type="match status" value="1"/>
</dbReference>
<dbReference type="GO" id="GO:0008270">
    <property type="term" value="F:zinc ion binding"/>
    <property type="evidence" value="ECO:0007669"/>
    <property type="project" value="UniProtKB-KW"/>
</dbReference>
<dbReference type="Proteomes" id="UP000682877">
    <property type="component" value="Chromosome 6"/>
</dbReference>
<evidence type="ECO:0000259" key="14">
    <source>
        <dbReference type="PROSITE" id="PS50865"/>
    </source>
</evidence>
<keyword evidence="10" id="KW-0862">Zinc</keyword>
<keyword evidence="5" id="KW-0479">Metal-binding</keyword>